<protein>
    <submittedName>
        <fullName evidence="2">Uncharacterized protein</fullName>
    </submittedName>
</protein>
<name>A0A1V9YRQ5_9STRA</name>
<evidence type="ECO:0000313" key="3">
    <source>
        <dbReference type="Proteomes" id="UP000243217"/>
    </source>
</evidence>
<accession>A0A1V9YRQ5</accession>
<comment type="caution">
    <text evidence="2">The sequence shown here is derived from an EMBL/GenBank/DDBJ whole genome shotgun (WGS) entry which is preliminary data.</text>
</comment>
<organism evidence="2 3">
    <name type="scientific">Thraustotheca clavata</name>
    <dbReference type="NCBI Taxonomy" id="74557"/>
    <lineage>
        <taxon>Eukaryota</taxon>
        <taxon>Sar</taxon>
        <taxon>Stramenopiles</taxon>
        <taxon>Oomycota</taxon>
        <taxon>Saprolegniomycetes</taxon>
        <taxon>Saprolegniales</taxon>
        <taxon>Achlyaceae</taxon>
        <taxon>Thraustotheca</taxon>
    </lineage>
</organism>
<dbReference type="Proteomes" id="UP000243217">
    <property type="component" value="Unassembled WGS sequence"/>
</dbReference>
<dbReference type="AlphaFoldDB" id="A0A1V9YRQ5"/>
<dbReference type="OrthoDB" id="110562at2759"/>
<reference evidence="2 3" key="1">
    <citation type="journal article" date="2014" name="Genome Biol. Evol.">
        <title>The secreted proteins of Achlya hypogyna and Thraustotheca clavata identify the ancestral oomycete secretome and reveal gene acquisitions by horizontal gene transfer.</title>
        <authorList>
            <person name="Misner I."/>
            <person name="Blouin N."/>
            <person name="Leonard G."/>
            <person name="Richards T.A."/>
            <person name="Lane C.E."/>
        </authorList>
    </citation>
    <scope>NUCLEOTIDE SEQUENCE [LARGE SCALE GENOMIC DNA]</scope>
    <source>
        <strain evidence="2 3">ATCC 34112</strain>
    </source>
</reference>
<evidence type="ECO:0000313" key="2">
    <source>
        <dbReference type="EMBL" id="OQR88366.1"/>
    </source>
</evidence>
<keyword evidence="3" id="KW-1185">Reference proteome</keyword>
<gene>
    <name evidence="2" type="ORF">THRCLA_10371</name>
</gene>
<dbReference type="EMBL" id="JNBS01003291">
    <property type="protein sequence ID" value="OQR88366.1"/>
    <property type="molecule type" value="Genomic_DNA"/>
</dbReference>
<evidence type="ECO:0000256" key="1">
    <source>
        <dbReference type="SAM" id="Coils"/>
    </source>
</evidence>
<proteinExistence type="predicted"/>
<keyword evidence="1" id="KW-0175">Coiled coil</keyword>
<feature type="non-terminal residue" evidence="2">
    <location>
        <position position="1"/>
    </location>
</feature>
<feature type="coiled-coil region" evidence="1">
    <location>
        <begin position="10"/>
        <end position="40"/>
    </location>
</feature>
<sequence>ELLDSIDALLAFNEKDMEKKEAQSKKLQKIRQETKEFNEQEALNHVMDSEIAANLKDLQADEHLFSIEKQHEVEQFGYIFEPITKPIPLPVFTPPSSTNPKLAFLYKCIKDIKNDNELARLLYSKVILIYLFENCDASPLPKPIWEWLLNLVGSHPDLHIVRGAFINLFIALGASQNDVAKLTSGLPIALFAQHVSIPVQLDGNFEFNHFLDTFKNYGFQASKRSLSSVARATAREGPPTPKGAPLPFPSMNMEHIVILFILVLRSESIKLSDYDAFCAVIFFLRLQFEDVIRPQLRELTSYILECLLECFHPREWRKEYAGRLIEKIASTKEGFFNSAAGWLTIARCLPRTERGTQLTTGLAVYVLQYRIDRDDDTNEVPLKFPVHCELVLDIVASIVDSLTSLYAGNNTRETAPPYDMICMKIALMDLALQAYLNEVQTADIGLLLEKLDSLADTNKAMQCEEWHQLKTLVSMMHRKYAPEHLRIGRPGSPKAKTVLFIEE</sequence>